<reference evidence="1" key="1">
    <citation type="submission" date="2022-11" db="EMBL/GenBank/DDBJ databases">
        <authorList>
            <person name="Hyden B.L."/>
            <person name="Feng K."/>
            <person name="Yates T."/>
            <person name="Jawdy S."/>
            <person name="Smart L.B."/>
            <person name="Muchero W."/>
        </authorList>
    </citation>
    <scope>NUCLEOTIDE SEQUENCE</scope>
    <source>
        <tissue evidence="1">Shoot tip</tissue>
    </source>
</reference>
<dbReference type="EMBL" id="JAPFFK010000002">
    <property type="protein sequence ID" value="KAJ6774463.1"/>
    <property type="molecule type" value="Genomic_DNA"/>
</dbReference>
<dbReference type="Proteomes" id="UP001151532">
    <property type="component" value="Chromosome 5"/>
</dbReference>
<protein>
    <submittedName>
        <fullName evidence="1">Uncharacterized protein</fullName>
    </submittedName>
</protein>
<gene>
    <name evidence="1" type="ORF">OIU79_017791</name>
</gene>
<evidence type="ECO:0000313" key="2">
    <source>
        <dbReference type="Proteomes" id="UP001151532"/>
    </source>
</evidence>
<comment type="caution">
    <text evidence="1">The sequence shown here is derived from an EMBL/GenBank/DDBJ whole genome shotgun (WGS) entry which is preliminary data.</text>
</comment>
<dbReference type="OrthoDB" id="854446at2759"/>
<evidence type="ECO:0000313" key="1">
    <source>
        <dbReference type="EMBL" id="KAJ6774463.1"/>
    </source>
</evidence>
<sequence>MVIILTAANAICSRDSSVEIVCKQGLLAWYPNMKLCEPCQFLIYLICNTEGMGSMYLKPWKTRIDYALSVVSFATYQVWATGQLHSISYKPGAENTANEVSAKRSLPFSDMKAVSEEFPQFIDKTTEQLENQFLSSRNLAKEGKLPESRGQDDAEILVENEKNSDVKPAVNGVVRLKHGD</sequence>
<organism evidence="1 2">
    <name type="scientific">Salix purpurea</name>
    <name type="common">Purple osier willow</name>
    <dbReference type="NCBI Taxonomy" id="77065"/>
    <lineage>
        <taxon>Eukaryota</taxon>
        <taxon>Viridiplantae</taxon>
        <taxon>Streptophyta</taxon>
        <taxon>Embryophyta</taxon>
        <taxon>Tracheophyta</taxon>
        <taxon>Spermatophyta</taxon>
        <taxon>Magnoliopsida</taxon>
        <taxon>eudicotyledons</taxon>
        <taxon>Gunneridae</taxon>
        <taxon>Pentapetalae</taxon>
        <taxon>rosids</taxon>
        <taxon>fabids</taxon>
        <taxon>Malpighiales</taxon>
        <taxon>Salicaceae</taxon>
        <taxon>Saliceae</taxon>
        <taxon>Salix</taxon>
    </lineage>
</organism>
<name>A0A9Q1AKB9_SALPP</name>
<reference evidence="1" key="2">
    <citation type="journal article" date="2023" name="Int. J. Mol. Sci.">
        <title>De Novo Assembly and Annotation of 11 Diverse Shrub Willow (Salix) Genomes Reveals Novel Gene Organization in Sex-Linked Regions.</title>
        <authorList>
            <person name="Hyden B."/>
            <person name="Feng K."/>
            <person name="Yates T.B."/>
            <person name="Jawdy S."/>
            <person name="Cereghino C."/>
            <person name="Smart L.B."/>
            <person name="Muchero W."/>
        </authorList>
    </citation>
    <scope>NUCLEOTIDE SEQUENCE</scope>
    <source>
        <tissue evidence="1">Shoot tip</tissue>
    </source>
</reference>
<accession>A0A9Q1AKB9</accession>
<keyword evidence="2" id="KW-1185">Reference proteome</keyword>
<dbReference type="AlphaFoldDB" id="A0A9Q1AKB9"/>
<proteinExistence type="predicted"/>